<dbReference type="InterPro" id="IPR011701">
    <property type="entry name" value="MFS"/>
</dbReference>
<dbReference type="OrthoDB" id="9986881at2759"/>
<keyword evidence="9" id="KW-1185">Reference proteome</keyword>
<comment type="subcellular location">
    <subcellularLocation>
        <location evidence="1">Membrane</location>
        <topology evidence="1">Multi-pass membrane protein</topology>
    </subcellularLocation>
</comment>
<feature type="region of interest" description="Disordered" evidence="5">
    <location>
        <begin position="531"/>
        <end position="560"/>
    </location>
</feature>
<dbReference type="VEuPathDB" id="FungiDB:BO71DRAFT_450039"/>
<organism evidence="8 9">
    <name type="scientific">Aspergillus ellipticus CBS 707.79</name>
    <dbReference type="NCBI Taxonomy" id="1448320"/>
    <lineage>
        <taxon>Eukaryota</taxon>
        <taxon>Fungi</taxon>
        <taxon>Dikarya</taxon>
        <taxon>Ascomycota</taxon>
        <taxon>Pezizomycotina</taxon>
        <taxon>Eurotiomycetes</taxon>
        <taxon>Eurotiomycetidae</taxon>
        <taxon>Eurotiales</taxon>
        <taxon>Aspergillaceae</taxon>
        <taxon>Aspergillus</taxon>
        <taxon>Aspergillus subgen. Circumdati</taxon>
    </lineage>
</organism>
<gene>
    <name evidence="8" type="ORF">BO71DRAFT_450039</name>
</gene>
<evidence type="ECO:0000256" key="6">
    <source>
        <dbReference type="SAM" id="Phobius"/>
    </source>
</evidence>
<dbReference type="CDD" id="cd17323">
    <property type="entry name" value="MFS_Tpo1_MDR_like"/>
    <property type="match status" value="1"/>
</dbReference>
<evidence type="ECO:0000313" key="8">
    <source>
        <dbReference type="EMBL" id="PYH94452.1"/>
    </source>
</evidence>
<dbReference type="GO" id="GO:0005886">
    <property type="term" value="C:plasma membrane"/>
    <property type="evidence" value="ECO:0007669"/>
    <property type="project" value="TreeGrafter"/>
</dbReference>
<evidence type="ECO:0000256" key="4">
    <source>
        <dbReference type="ARBA" id="ARBA00023136"/>
    </source>
</evidence>
<dbReference type="PROSITE" id="PS50850">
    <property type="entry name" value="MFS"/>
    <property type="match status" value="1"/>
</dbReference>
<feature type="transmembrane region" description="Helical" evidence="6">
    <location>
        <begin position="79"/>
        <end position="100"/>
    </location>
</feature>
<feature type="transmembrane region" description="Helical" evidence="6">
    <location>
        <begin position="419"/>
        <end position="441"/>
    </location>
</feature>
<protein>
    <submittedName>
        <fullName evidence="8">Bicyclomycin resistance protein</fullName>
    </submittedName>
</protein>
<feature type="region of interest" description="Disordered" evidence="5">
    <location>
        <begin position="1"/>
        <end position="20"/>
    </location>
</feature>
<feature type="domain" description="Major facilitator superfamily (MFS) profile" evidence="7">
    <location>
        <begin position="81"/>
        <end position="509"/>
    </location>
</feature>
<feature type="transmembrane region" description="Helical" evidence="6">
    <location>
        <begin position="485"/>
        <end position="504"/>
    </location>
</feature>
<evidence type="ECO:0000259" key="7">
    <source>
        <dbReference type="PROSITE" id="PS50850"/>
    </source>
</evidence>
<dbReference type="FunFam" id="1.20.1250.20:FF:000011">
    <property type="entry name" value="MFS multidrug transporter, putative"/>
    <property type="match status" value="1"/>
</dbReference>
<dbReference type="Pfam" id="PF07690">
    <property type="entry name" value="MFS_1"/>
    <property type="match status" value="1"/>
</dbReference>
<feature type="transmembrane region" description="Helical" evidence="6">
    <location>
        <begin position="391"/>
        <end position="413"/>
    </location>
</feature>
<feature type="transmembrane region" description="Helical" evidence="6">
    <location>
        <begin position="170"/>
        <end position="193"/>
    </location>
</feature>
<dbReference type="InterPro" id="IPR020846">
    <property type="entry name" value="MFS_dom"/>
</dbReference>
<evidence type="ECO:0000256" key="1">
    <source>
        <dbReference type="ARBA" id="ARBA00004141"/>
    </source>
</evidence>
<dbReference type="PANTHER" id="PTHR23502:SF138">
    <property type="entry name" value="MAJOR FACILITATOR SUPERFAMILY (MFS) PROFILE DOMAIN-CONTAINING PROTEIN-RELATED"/>
    <property type="match status" value="1"/>
</dbReference>
<dbReference type="EMBL" id="KZ825870">
    <property type="protein sequence ID" value="PYH94452.1"/>
    <property type="molecule type" value="Genomic_DNA"/>
</dbReference>
<dbReference type="InterPro" id="IPR036259">
    <property type="entry name" value="MFS_trans_sf"/>
</dbReference>
<dbReference type="SUPFAM" id="SSF103473">
    <property type="entry name" value="MFS general substrate transporter"/>
    <property type="match status" value="1"/>
</dbReference>
<proteinExistence type="predicted"/>
<feature type="transmembrane region" description="Helical" evidence="6">
    <location>
        <begin position="233"/>
        <end position="256"/>
    </location>
</feature>
<evidence type="ECO:0000256" key="3">
    <source>
        <dbReference type="ARBA" id="ARBA00022989"/>
    </source>
</evidence>
<feature type="transmembrane region" description="Helical" evidence="6">
    <location>
        <begin position="349"/>
        <end position="370"/>
    </location>
</feature>
<name>A0A319ETJ2_9EURO</name>
<feature type="transmembrane region" description="Helical" evidence="6">
    <location>
        <begin position="116"/>
        <end position="134"/>
    </location>
</feature>
<accession>A0A319ETJ2</accession>
<evidence type="ECO:0000313" key="9">
    <source>
        <dbReference type="Proteomes" id="UP000247810"/>
    </source>
</evidence>
<keyword evidence="4 6" id="KW-0472">Membrane</keyword>
<dbReference type="Gene3D" id="1.20.1250.20">
    <property type="entry name" value="MFS general substrate transporter like domains"/>
    <property type="match status" value="1"/>
</dbReference>
<feature type="transmembrane region" description="Helical" evidence="6">
    <location>
        <begin position="205"/>
        <end position="227"/>
    </location>
</feature>
<keyword evidence="2 6" id="KW-0812">Transmembrane</keyword>
<dbReference type="GO" id="GO:0022857">
    <property type="term" value="F:transmembrane transporter activity"/>
    <property type="evidence" value="ECO:0007669"/>
    <property type="project" value="InterPro"/>
</dbReference>
<feature type="transmembrane region" description="Helical" evidence="6">
    <location>
        <begin position="146"/>
        <end position="164"/>
    </location>
</feature>
<keyword evidence="3 6" id="KW-1133">Transmembrane helix</keyword>
<dbReference type="AlphaFoldDB" id="A0A319ETJ2"/>
<evidence type="ECO:0000256" key="5">
    <source>
        <dbReference type="SAM" id="MobiDB-lite"/>
    </source>
</evidence>
<evidence type="ECO:0000256" key="2">
    <source>
        <dbReference type="ARBA" id="ARBA00022692"/>
    </source>
</evidence>
<feature type="transmembrane region" description="Helical" evidence="6">
    <location>
        <begin position="312"/>
        <end position="337"/>
    </location>
</feature>
<dbReference type="CDD" id="cd12148">
    <property type="entry name" value="fungal_TF_MHR"/>
    <property type="match status" value="1"/>
</dbReference>
<sequence length="1024" mass="111863">MSHSRSSESSIQSSPTDGILDDNAFNTIEVFEKYPMTSISIGGGKPFPPSLPDSDHYVVACEGPDDPDHPYNWSLRTKLCISIMGCFGTFTASFSSGIFAPGSSSAAKTFGVSNEVGILGTTLYVLGFAFGPLIWAPASELIGRRWPLTIGTLGGAIFTVSSAVGKDIQTVIICRFFAGMFGASQLSVVPALLSDIYDNTQRGAAITVYSLAVFCSPFIAPFCGGFIETSPLGWRWTLYIPAIMGFTCSAIFIVFLRETHAPCLLVVKASALRHQTGIWALLAKQEEVEVDLKQLARKYFTRPLRMLVTEPIILIISIYMSFIYGIVYALLVAYPYVFESVYGMSPGEAGLTFIGLVIGQVCACTFIVAGNSAYVRKLIANKNVPVPEWRLSSAIVGAPVFVVGIFWFSWTAFTSSIHWMAPTAAGMLIGFGILCIFLPCFNYLVDAYLPLAASTVAANIMLRSTIAAAFPLVSRQMFHNLGVQWAGTLLGCLATVMIPIPLLFRTYGPRLRARSRLGLWDYVCHYPRPRRARPPASTPDPPAALGDTRDSAARAGNTDAGSFTKSLEANSGAAFVRKIGLKVDPANAPKLNLFGWNIGMRKGPSAATVSAIPIVDILSFSHAKTLADIYFAKVDPCYGFIDASVFFRRMDARWPASSTSYDGVLAGVMALGSLFSERSINITEAHLVELTRSLAETSVGNSIPSIDSVTTWALRVVYMRMTAPPYPTWIASSTLMHLIEASKFHQETPNPSDADTRRRLIGVAQHQNIWISYDLGLSRVSFPQDTVALPSTRPGDFTVELLRLLPLTTSLGPENNRHDQEIEDLLLQTLGCTHTQPPSTLAQCNLVLCLLRRLRMTNLTTSPATMDRIVGLLKRSLAAARRMTTTCSPWQHVANVPFQMISILLEMDTSASLELLPEAMQTLKFVASTYDTETMREAYGTACLLILLYERRRRADTRLLSGLLEDHHQPSGPQSLPAAVPSSEEVNWLEGLVADVPTLQGLDFGQFLQADMARLPENVWDEQI</sequence>
<dbReference type="PANTHER" id="PTHR23502">
    <property type="entry name" value="MAJOR FACILITATOR SUPERFAMILY"/>
    <property type="match status" value="1"/>
</dbReference>
<dbReference type="Proteomes" id="UP000247810">
    <property type="component" value="Unassembled WGS sequence"/>
</dbReference>
<dbReference type="STRING" id="1448320.A0A319ETJ2"/>
<feature type="compositionally biased region" description="Low complexity" evidence="5">
    <location>
        <begin position="1"/>
        <end position="14"/>
    </location>
</feature>
<reference evidence="8 9" key="1">
    <citation type="submission" date="2018-02" db="EMBL/GenBank/DDBJ databases">
        <title>The genomes of Aspergillus section Nigri reveals drivers in fungal speciation.</title>
        <authorList>
            <consortium name="DOE Joint Genome Institute"/>
            <person name="Vesth T.C."/>
            <person name="Nybo J."/>
            <person name="Theobald S."/>
            <person name="Brandl J."/>
            <person name="Frisvad J.C."/>
            <person name="Nielsen K.F."/>
            <person name="Lyhne E.K."/>
            <person name="Kogle M.E."/>
            <person name="Kuo A."/>
            <person name="Riley R."/>
            <person name="Clum A."/>
            <person name="Nolan M."/>
            <person name="Lipzen A."/>
            <person name="Salamov A."/>
            <person name="Henrissat B."/>
            <person name="Wiebenga A."/>
            <person name="De vries R.P."/>
            <person name="Grigoriev I.V."/>
            <person name="Mortensen U.H."/>
            <person name="Andersen M.R."/>
            <person name="Baker S.E."/>
        </authorList>
    </citation>
    <scope>NUCLEOTIDE SEQUENCE [LARGE SCALE GENOMIC DNA]</scope>
    <source>
        <strain evidence="8 9">CBS 707.79</strain>
    </source>
</reference>